<reference evidence="2" key="3">
    <citation type="submission" date="2025-09" db="UniProtKB">
        <authorList>
            <consortium name="Ensembl"/>
        </authorList>
    </citation>
    <scope>IDENTIFICATION</scope>
</reference>
<name>A0A673V023_SURSU</name>
<evidence type="ECO:0000313" key="2">
    <source>
        <dbReference type="Ensembl" id="ENSSSUP00005026916.1"/>
    </source>
</evidence>
<proteinExistence type="predicted"/>
<dbReference type="Ensembl" id="ENSSSUT00005030767.1">
    <property type="protein sequence ID" value="ENSSSUP00005026916.1"/>
    <property type="gene ID" value="ENSSSUG00005017446.1"/>
</dbReference>
<accession>A0A673V023</accession>
<keyword evidence="3" id="KW-1185">Reference proteome</keyword>
<evidence type="ECO:0000256" key="1">
    <source>
        <dbReference type="SAM" id="MobiDB-lite"/>
    </source>
</evidence>
<evidence type="ECO:0000313" key="3">
    <source>
        <dbReference type="Proteomes" id="UP000472268"/>
    </source>
</evidence>
<sequence length="135" mass="16045">MSEDPRVTEDENDEPTESHQKMMGQGCCPVTARFLRVCGMRSRNPASPCLRRVPLVEEIPHSPIEAGWGNLVCGSGTPNITKQMRQMPASSRVKVRRVIQEITDLKCFYFWEREREEKHKWRRWRRGRERERRMF</sequence>
<organism evidence="2 3">
    <name type="scientific">Suricata suricatta</name>
    <name type="common">Meerkat</name>
    <dbReference type="NCBI Taxonomy" id="37032"/>
    <lineage>
        <taxon>Eukaryota</taxon>
        <taxon>Metazoa</taxon>
        <taxon>Chordata</taxon>
        <taxon>Craniata</taxon>
        <taxon>Vertebrata</taxon>
        <taxon>Euteleostomi</taxon>
        <taxon>Mammalia</taxon>
        <taxon>Eutheria</taxon>
        <taxon>Laurasiatheria</taxon>
        <taxon>Carnivora</taxon>
        <taxon>Feliformia</taxon>
        <taxon>Herpestidae</taxon>
        <taxon>Suricata</taxon>
    </lineage>
</organism>
<reference evidence="2 3" key="1">
    <citation type="submission" date="2019-05" db="EMBL/GenBank/DDBJ databases">
        <title>A Chromosome-scale Meerkat (S. suricatta) Genome Assembly.</title>
        <authorList>
            <person name="Dudchenko O."/>
            <person name="Lieberman Aiden E."/>
            <person name="Tung J."/>
            <person name="Barreiro L.B."/>
            <person name="Clutton-Brock T.H."/>
        </authorList>
    </citation>
    <scope>NUCLEOTIDE SEQUENCE [LARGE SCALE GENOMIC DNA]</scope>
</reference>
<reference evidence="2" key="2">
    <citation type="submission" date="2025-08" db="UniProtKB">
        <authorList>
            <consortium name="Ensembl"/>
        </authorList>
    </citation>
    <scope>IDENTIFICATION</scope>
</reference>
<dbReference type="Proteomes" id="UP000472268">
    <property type="component" value="Chromosome 17"/>
</dbReference>
<dbReference type="AlphaFoldDB" id="A0A673V023"/>
<protein>
    <submittedName>
        <fullName evidence="2">Uncharacterized protein</fullName>
    </submittedName>
</protein>
<feature type="region of interest" description="Disordered" evidence="1">
    <location>
        <begin position="1"/>
        <end position="23"/>
    </location>
</feature>